<evidence type="ECO:0000313" key="4">
    <source>
        <dbReference type="Proteomes" id="UP000253740"/>
    </source>
</evidence>
<sequence>MRRAPRRLGLLAALACGIAQAAPRDDAAQVQTLASFQKDLVSVLALRADAEHLLGAALLARTLPQQPPALSFHALLQRAAAAADAGPAVAWAQLGDCAGSDCPPPQALAALRAQAADNAATWLLALNRAAARNDDKTARAALAEAAARDRYDGYSGPLQQAVAAAVLSLPLAPDAAQALTGVADATASAQWFVVAGTLAAQPRPTFFAAAALCFDAKAPDEVRADCLKLGHALEWGDGLQARRFGLELRARLASDPAQQDGARREIRDLTWQFEQYSRLSARALREPAIARVLLTLALRGGGELGTCYALLRRFGVPLQAPADWQPPSQRQTPPQDGTAS</sequence>
<keyword evidence="4" id="KW-1185">Reference proteome</keyword>
<proteinExistence type="predicted"/>
<protein>
    <submittedName>
        <fullName evidence="3">Uncharacterized protein</fullName>
    </submittedName>
</protein>
<organism evidence="3">
    <name type="scientific">Mizugakiibacter sediminis</name>
    <dbReference type="NCBI Taxonomy" id="1475481"/>
    <lineage>
        <taxon>Bacteria</taxon>
        <taxon>Pseudomonadati</taxon>
        <taxon>Pseudomonadota</taxon>
        <taxon>Gammaproteobacteria</taxon>
        <taxon>Lysobacterales</taxon>
        <taxon>Rhodanobacteraceae</taxon>
        <taxon>Mizugakiibacter</taxon>
    </lineage>
</organism>
<feature type="chain" id="PRO_5005514975" evidence="2">
    <location>
        <begin position="22"/>
        <end position="340"/>
    </location>
</feature>
<reference evidence="3" key="1">
    <citation type="submission" date="2015-08" db="EMBL/GenBank/DDBJ databases">
        <title>Complete DNA Sequence of Pseudomonas syringae pv. actinidiae, the Causal Agent of Kiwifruit Canker Disease.</title>
        <authorList>
            <person name="Rikkerink E.H.A."/>
            <person name="Fineran P.C."/>
        </authorList>
    </citation>
    <scope>NUCLEOTIDE SEQUENCE</scope>
    <source>
        <strain evidence="3">SkMP5</strain>
    </source>
</reference>
<keyword evidence="2" id="KW-0732">Signal</keyword>
<dbReference type="AlphaFoldDB" id="A0A0K8QKE2"/>
<gene>
    <name evidence="3" type="ORF">MBSD_n0588</name>
</gene>
<evidence type="ECO:0000313" key="3">
    <source>
        <dbReference type="EMBL" id="GAP65299.1"/>
    </source>
</evidence>
<dbReference type="STRING" id="1475481.GCA_000953855_00596"/>
<evidence type="ECO:0000256" key="1">
    <source>
        <dbReference type="SAM" id="MobiDB-lite"/>
    </source>
</evidence>
<dbReference type="EMBL" id="DF970157">
    <property type="protein sequence ID" value="GAP65299.1"/>
    <property type="molecule type" value="Genomic_DNA"/>
</dbReference>
<dbReference type="Proteomes" id="UP000253740">
    <property type="component" value="Unassembled WGS sequence"/>
</dbReference>
<feature type="region of interest" description="Disordered" evidence="1">
    <location>
        <begin position="321"/>
        <end position="340"/>
    </location>
</feature>
<accession>A0A0K8QKE2</accession>
<name>A0A0K8QKE2_9GAMM</name>
<feature type="signal peptide" evidence="2">
    <location>
        <begin position="1"/>
        <end position="21"/>
    </location>
</feature>
<evidence type="ECO:0000256" key="2">
    <source>
        <dbReference type="SAM" id="SignalP"/>
    </source>
</evidence>
<feature type="compositionally biased region" description="Polar residues" evidence="1">
    <location>
        <begin position="326"/>
        <end position="340"/>
    </location>
</feature>